<feature type="domain" description="Thoeris anti-defense 2-like" evidence="1">
    <location>
        <begin position="68"/>
        <end position="150"/>
    </location>
</feature>
<evidence type="ECO:0000259" key="1">
    <source>
        <dbReference type="Pfam" id="PF11195"/>
    </source>
</evidence>
<organism evidence="2 3">
    <name type="scientific">Megasphaera hexanoica</name>
    <dbReference type="NCBI Taxonomy" id="1675036"/>
    <lineage>
        <taxon>Bacteria</taxon>
        <taxon>Bacillati</taxon>
        <taxon>Bacillota</taxon>
        <taxon>Negativicutes</taxon>
        <taxon>Veillonellales</taxon>
        <taxon>Veillonellaceae</taxon>
        <taxon>Megasphaera</taxon>
    </lineage>
</organism>
<name>A0A848BU99_9FIRM</name>
<dbReference type="Proteomes" id="UP000591071">
    <property type="component" value="Unassembled WGS sequence"/>
</dbReference>
<sequence>MAQAKDETIMKTYIGTKIIMAAPCKAWKEMGKHKVGEDGYRVEYPDGYISWSPKDTFDKAYHELTGDMNFGMALDALRTGHKVSRRNWNGKGQYIELALRIRYIDHKGNEINANHDTMGNKAIAFVGNQGVQLGWLASQADMLSDDWYIV</sequence>
<dbReference type="EMBL" id="JABAFG010000015">
    <property type="protein sequence ID" value="NME28825.1"/>
    <property type="molecule type" value="Genomic_DNA"/>
</dbReference>
<dbReference type="Pfam" id="PF11195">
    <property type="entry name" value="Tad2-like"/>
    <property type="match status" value="1"/>
</dbReference>
<dbReference type="InterPro" id="IPR021361">
    <property type="entry name" value="Tad2-like_dom"/>
</dbReference>
<evidence type="ECO:0000313" key="2">
    <source>
        <dbReference type="EMBL" id="NME28825.1"/>
    </source>
</evidence>
<dbReference type="RefSeq" id="WP_170087794.1">
    <property type="nucleotide sequence ID" value="NZ_JABAFG010000015.1"/>
</dbReference>
<reference evidence="2 3" key="1">
    <citation type="submission" date="2020-04" db="EMBL/GenBank/DDBJ databases">
        <authorList>
            <person name="Hitch T.C.A."/>
            <person name="Wylensek D."/>
            <person name="Clavel T."/>
        </authorList>
    </citation>
    <scope>NUCLEOTIDE SEQUENCE [LARGE SCALE GENOMIC DNA]</scope>
    <source>
        <strain evidence="2 3">Oil-RF-744-FAT-WT-6-1</strain>
    </source>
</reference>
<accession>A0A848BU99</accession>
<comment type="caution">
    <text evidence="2">The sequence shown here is derived from an EMBL/GenBank/DDBJ whole genome shotgun (WGS) entry which is preliminary data.</text>
</comment>
<dbReference type="AlphaFoldDB" id="A0A848BU99"/>
<gene>
    <name evidence="2" type="ORF">HF872_09370</name>
</gene>
<proteinExistence type="predicted"/>
<protein>
    <submittedName>
        <fullName evidence="2">DUF2829 domain-containing protein</fullName>
    </submittedName>
</protein>
<evidence type="ECO:0000313" key="3">
    <source>
        <dbReference type="Proteomes" id="UP000591071"/>
    </source>
</evidence>